<dbReference type="Proteomes" id="UP000694888">
    <property type="component" value="Unplaced"/>
</dbReference>
<feature type="chain" id="PRO_5045312468" evidence="1">
    <location>
        <begin position="25"/>
        <end position="103"/>
    </location>
</feature>
<protein>
    <submittedName>
        <fullName evidence="4">Uncharacterized protein LOC118478791</fullName>
    </submittedName>
</protein>
<keyword evidence="3" id="KW-1185">Reference proteome</keyword>
<evidence type="ECO:0000256" key="1">
    <source>
        <dbReference type="SAM" id="SignalP"/>
    </source>
</evidence>
<feature type="domain" description="Chitin-binding type-2" evidence="2">
    <location>
        <begin position="33"/>
        <end position="94"/>
    </location>
</feature>
<dbReference type="Pfam" id="PF01607">
    <property type="entry name" value="CBM_14"/>
    <property type="match status" value="1"/>
</dbReference>
<dbReference type="SUPFAM" id="SSF57625">
    <property type="entry name" value="Invertebrate chitin-binding proteins"/>
    <property type="match status" value="1"/>
</dbReference>
<reference evidence="4" key="1">
    <citation type="submission" date="2025-08" db="UniProtKB">
        <authorList>
            <consortium name="RefSeq"/>
        </authorList>
    </citation>
    <scope>IDENTIFICATION</scope>
</reference>
<dbReference type="Gene3D" id="2.170.140.10">
    <property type="entry name" value="Chitin binding domain"/>
    <property type="match status" value="1"/>
</dbReference>
<accession>A0ABM1W2P0</accession>
<organism evidence="3 4">
    <name type="scientific">Aplysia californica</name>
    <name type="common">California sea hare</name>
    <dbReference type="NCBI Taxonomy" id="6500"/>
    <lineage>
        <taxon>Eukaryota</taxon>
        <taxon>Metazoa</taxon>
        <taxon>Spiralia</taxon>
        <taxon>Lophotrochozoa</taxon>
        <taxon>Mollusca</taxon>
        <taxon>Gastropoda</taxon>
        <taxon>Heterobranchia</taxon>
        <taxon>Euthyneura</taxon>
        <taxon>Tectipleura</taxon>
        <taxon>Aplysiida</taxon>
        <taxon>Aplysioidea</taxon>
        <taxon>Aplysiidae</taxon>
        <taxon>Aplysia</taxon>
    </lineage>
</organism>
<proteinExistence type="predicted"/>
<feature type="signal peptide" evidence="1">
    <location>
        <begin position="1"/>
        <end position="24"/>
    </location>
</feature>
<dbReference type="SMART" id="SM00494">
    <property type="entry name" value="ChtBD2"/>
    <property type="match status" value="1"/>
</dbReference>
<dbReference type="InterPro" id="IPR002557">
    <property type="entry name" value="Chitin-bd_dom"/>
</dbReference>
<dbReference type="GeneID" id="118478791"/>
<evidence type="ECO:0000313" key="4">
    <source>
        <dbReference type="RefSeq" id="XP_035828933.1"/>
    </source>
</evidence>
<evidence type="ECO:0000313" key="3">
    <source>
        <dbReference type="Proteomes" id="UP000694888"/>
    </source>
</evidence>
<sequence>MTPAISYVLFSVLVISRLLATVSGNFLDLLTFNMMCNEDAGYTFVRGDPWDCNRYHMCMAGIPFQGRCGPGQVFDQKTHRCRAPSTTDQPRCARAVTDTIVMI</sequence>
<dbReference type="InterPro" id="IPR036508">
    <property type="entry name" value="Chitin-bd_dom_sf"/>
</dbReference>
<name>A0ABM1W2P0_APLCA</name>
<dbReference type="RefSeq" id="XP_035828933.1">
    <property type="nucleotide sequence ID" value="XM_035973040.1"/>
</dbReference>
<evidence type="ECO:0000259" key="2">
    <source>
        <dbReference type="PROSITE" id="PS50940"/>
    </source>
</evidence>
<gene>
    <name evidence="4" type="primary">LOC118478791</name>
</gene>
<dbReference type="PROSITE" id="PS50940">
    <property type="entry name" value="CHIT_BIND_II"/>
    <property type="match status" value="1"/>
</dbReference>
<keyword evidence="1" id="KW-0732">Signal</keyword>